<dbReference type="PANTHER" id="PTHR21716">
    <property type="entry name" value="TRANSMEMBRANE PROTEIN"/>
    <property type="match status" value="1"/>
</dbReference>
<keyword evidence="5 9" id="KW-0812">Transmembrane</keyword>
<dbReference type="Pfam" id="PF01594">
    <property type="entry name" value="AI-2E_transport"/>
    <property type="match status" value="1"/>
</dbReference>
<evidence type="ECO:0000313" key="10">
    <source>
        <dbReference type="EMBL" id="UYM05621.1"/>
    </source>
</evidence>
<evidence type="ECO:0000256" key="6">
    <source>
        <dbReference type="ARBA" id="ARBA00022989"/>
    </source>
</evidence>
<evidence type="ECO:0000256" key="2">
    <source>
        <dbReference type="ARBA" id="ARBA00009773"/>
    </source>
</evidence>
<evidence type="ECO:0000256" key="5">
    <source>
        <dbReference type="ARBA" id="ARBA00022692"/>
    </source>
</evidence>
<dbReference type="KEGG" id="sgrg:L0C25_00610"/>
<evidence type="ECO:0000313" key="11">
    <source>
        <dbReference type="Proteomes" id="UP001164390"/>
    </source>
</evidence>
<dbReference type="PANTHER" id="PTHR21716:SF53">
    <property type="entry name" value="PERMEASE PERM-RELATED"/>
    <property type="match status" value="1"/>
</dbReference>
<protein>
    <submittedName>
        <fullName evidence="10">AI-2E family transporter</fullName>
    </submittedName>
</protein>
<dbReference type="AlphaFoldDB" id="A0AA46YLL3"/>
<dbReference type="EMBL" id="CP094970">
    <property type="protein sequence ID" value="UYM05621.1"/>
    <property type="molecule type" value="Genomic_DNA"/>
</dbReference>
<dbReference type="InterPro" id="IPR002549">
    <property type="entry name" value="AI-2E-like"/>
</dbReference>
<sequence>MTQSLDRQHGHRESVIGQGIAWLARWSMRWIIIAIAAYLMVWLVGRLWTIVLPVALALIVSTVLAPPARFLREKAKFPPALAAISVILGGFAIVGGVLWAIAPSVADQVGDIAKDASEGLTKVEEWLIDGPMNVSDDQISTAIEAAQDKLTESASTIASGALTGVGAVTGFIVGAALVLVLTFFFVKDGPRFLPWLRRVAGDKAGGHIDVVLLRCWVTLGGFIRTQAIVSFVDAVFIGIGLLIVGVPLAVPLAIMTFFGGFIPIVGAFVFGALAVLVALVSNGVTGALIVLAIILGVQQLEGNVLSPWLQGRSMKLHAAVILLAVALGSTLFGITGAFLAVPVVAVVAEMLRYLNETIETGAEPHEDSAANDELPDAEPDESPDPRDDGGPDDLDEKLESGS</sequence>
<name>A0AA46YLL3_9ACTN</name>
<comment type="subcellular location">
    <subcellularLocation>
        <location evidence="1">Cell membrane</location>
        <topology evidence="1">Multi-pass membrane protein</topology>
    </subcellularLocation>
</comment>
<gene>
    <name evidence="10" type="ORF">L0C25_00610</name>
</gene>
<organism evidence="10 11">
    <name type="scientific">Solicola gregarius</name>
    <dbReference type="NCBI Taxonomy" id="2908642"/>
    <lineage>
        <taxon>Bacteria</taxon>
        <taxon>Bacillati</taxon>
        <taxon>Actinomycetota</taxon>
        <taxon>Actinomycetes</taxon>
        <taxon>Propionibacteriales</taxon>
        <taxon>Nocardioidaceae</taxon>
        <taxon>Solicola</taxon>
    </lineage>
</organism>
<proteinExistence type="inferred from homology"/>
<dbReference type="Proteomes" id="UP001164390">
    <property type="component" value="Chromosome"/>
</dbReference>
<feature type="compositionally biased region" description="Acidic residues" evidence="8">
    <location>
        <begin position="369"/>
        <end position="382"/>
    </location>
</feature>
<keyword evidence="7 9" id="KW-0472">Membrane</keyword>
<feature type="transmembrane region" description="Helical" evidence="9">
    <location>
        <begin position="47"/>
        <end position="68"/>
    </location>
</feature>
<feature type="transmembrane region" description="Helical" evidence="9">
    <location>
        <begin position="80"/>
        <end position="102"/>
    </location>
</feature>
<feature type="transmembrane region" description="Helical" evidence="9">
    <location>
        <begin position="264"/>
        <end position="297"/>
    </location>
</feature>
<feature type="transmembrane region" description="Helical" evidence="9">
    <location>
        <begin position="157"/>
        <end position="186"/>
    </location>
</feature>
<feature type="region of interest" description="Disordered" evidence="8">
    <location>
        <begin position="361"/>
        <end position="402"/>
    </location>
</feature>
<feature type="transmembrane region" description="Helical" evidence="9">
    <location>
        <begin position="234"/>
        <end position="258"/>
    </location>
</feature>
<feature type="transmembrane region" description="Helical" evidence="9">
    <location>
        <begin position="20"/>
        <end position="41"/>
    </location>
</feature>
<accession>A0AA46YLL3</accession>
<keyword evidence="4" id="KW-1003">Cell membrane</keyword>
<dbReference type="GO" id="GO:0005886">
    <property type="term" value="C:plasma membrane"/>
    <property type="evidence" value="ECO:0007669"/>
    <property type="project" value="UniProtKB-SubCell"/>
</dbReference>
<keyword evidence="11" id="KW-1185">Reference proteome</keyword>
<evidence type="ECO:0000256" key="7">
    <source>
        <dbReference type="ARBA" id="ARBA00023136"/>
    </source>
</evidence>
<comment type="similarity">
    <text evidence="2">Belongs to the autoinducer-2 exporter (AI-2E) (TC 2.A.86) family.</text>
</comment>
<evidence type="ECO:0000256" key="3">
    <source>
        <dbReference type="ARBA" id="ARBA00022448"/>
    </source>
</evidence>
<dbReference type="RefSeq" id="WP_271634439.1">
    <property type="nucleotide sequence ID" value="NZ_CP094970.1"/>
</dbReference>
<evidence type="ECO:0000256" key="4">
    <source>
        <dbReference type="ARBA" id="ARBA00022475"/>
    </source>
</evidence>
<dbReference type="GO" id="GO:0055085">
    <property type="term" value="P:transmembrane transport"/>
    <property type="evidence" value="ECO:0007669"/>
    <property type="project" value="TreeGrafter"/>
</dbReference>
<evidence type="ECO:0000256" key="1">
    <source>
        <dbReference type="ARBA" id="ARBA00004651"/>
    </source>
</evidence>
<evidence type="ECO:0000256" key="9">
    <source>
        <dbReference type="SAM" id="Phobius"/>
    </source>
</evidence>
<keyword evidence="3" id="KW-0813">Transport</keyword>
<evidence type="ECO:0000256" key="8">
    <source>
        <dbReference type="SAM" id="MobiDB-lite"/>
    </source>
</evidence>
<reference evidence="10" key="1">
    <citation type="submission" date="2022-01" db="EMBL/GenBank/DDBJ databases">
        <title>Nocardioidaceae gen. sp. A5X3R13.</title>
        <authorList>
            <person name="Lopez Marin M.A."/>
            <person name="Uhlik O."/>
        </authorList>
    </citation>
    <scope>NUCLEOTIDE SEQUENCE</scope>
    <source>
        <strain evidence="10">A5X3R13</strain>
    </source>
</reference>
<feature type="transmembrane region" description="Helical" evidence="9">
    <location>
        <begin position="318"/>
        <end position="345"/>
    </location>
</feature>
<keyword evidence="6 9" id="KW-1133">Transmembrane helix</keyword>